<evidence type="ECO:0000256" key="3">
    <source>
        <dbReference type="ARBA" id="ARBA00012423"/>
    </source>
</evidence>
<evidence type="ECO:0000256" key="2">
    <source>
        <dbReference type="ARBA" id="ARBA00006499"/>
    </source>
</evidence>
<evidence type="ECO:0000256" key="8">
    <source>
        <dbReference type="ARBA" id="ARBA00031195"/>
    </source>
</evidence>
<evidence type="ECO:0000256" key="10">
    <source>
        <dbReference type="ARBA" id="ARBA00048656"/>
    </source>
</evidence>
<dbReference type="EC" id="3.1.2.22" evidence="3"/>
<keyword evidence="6" id="KW-0276">Fatty acid metabolism</keyword>
<organism evidence="12">
    <name type="scientific">Drosophila melanogaster</name>
    <name type="common">Fruit fly</name>
    <dbReference type="NCBI Taxonomy" id="7227"/>
    <lineage>
        <taxon>Eukaryota</taxon>
        <taxon>Metazoa</taxon>
        <taxon>Ecdysozoa</taxon>
        <taxon>Arthropoda</taxon>
        <taxon>Hexapoda</taxon>
        <taxon>Insecta</taxon>
        <taxon>Pterygota</taxon>
        <taxon>Neoptera</taxon>
        <taxon>Endopterygota</taxon>
        <taxon>Diptera</taxon>
        <taxon>Brachycera</taxon>
        <taxon>Muscomorpha</taxon>
        <taxon>Ephydroidea</taxon>
        <taxon>Drosophilidae</taxon>
        <taxon>Drosophila</taxon>
        <taxon>Sophophora</taxon>
    </lineage>
</organism>
<keyword evidence="7" id="KW-0443">Lipid metabolism</keyword>
<comment type="catalytic activity">
    <reaction evidence="10">
        <text>1-hexadecanoyl-sn-glycero-3-phosphocholine + H2O = sn-glycerol 3-phosphocholine + hexadecanoate + H(+)</text>
        <dbReference type="Rhea" id="RHEA:40435"/>
        <dbReference type="ChEBI" id="CHEBI:7896"/>
        <dbReference type="ChEBI" id="CHEBI:15377"/>
        <dbReference type="ChEBI" id="CHEBI:15378"/>
        <dbReference type="ChEBI" id="CHEBI:16870"/>
        <dbReference type="ChEBI" id="CHEBI:72998"/>
    </reaction>
    <physiologicalReaction direction="left-to-right" evidence="10">
        <dbReference type="Rhea" id="RHEA:40436"/>
    </physiologicalReaction>
</comment>
<comment type="catalytic activity">
    <reaction evidence="9">
        <text>S-hexadecanoyl-L-cysteinyl-[protein] + H2O = L-cysteinyl-[protein] + hexadecanoate + H(+)</text>
        <dbReference type="Rhea" id="RHEA:19233"/>
        <dbReference type="Rhea" id="RHEA-COMP:10131"/>
        <dbReference type="Rhea" id="RHEA-COMP:11032"/>
        <dbReference type="ChEBI" id="CHEBI:7896"/>
        <dbReference type="ChEBI" id="CHEBI:15377"/>
        <dbReference type="ChEBI" id="CHEBI:15378"/>
        <dbReference type="ChEBI" id="CHEBI:29950"/>
        <dbReference type="ChEBI" id="CHEBI:74151"/>
        <dbReference type="EC" id="3.1.2.22"/>
    </reaction>
</comment>
<keyword evidence="4" id="KW-0963">Cytoplasm</keyword>
<evidence type="ECO:0000313" key="12">
    <source>
        <dbReference type="EMBL" id="ACN81341.1"/>
    </source>
</evidence>
<dbReference type="OrthoDB" id="2418081at2759"/>
<dbReference type="GO" id="GO:0005737">
    <property type="term" value="C:cytoplasm"/>
    <property type="evidence" value="ECO:0007669"/>
    <property type="project" value="UniProtKB-SubCell"/>
</dbReference>
<gene>
    <name evidence="12" type="primary">CG18815-RA</name>
</gene>
<dbReference type="SUPFAM" id="SSF53474">
    <property type="entry name" value="alpha/beta-Hydrolases"/>
    <property type="match status" value="1"/>
</dbReference>
<dbReference type="InterPro" id="IPR003140">
    <property type="entry name" value="PLipase/COase/thioEstase"/>
</dbReference>
<dbReference type="GO" id="GO:0008474">
    <property type="term" value="F:palmitoyl-(protein) hydrolase activity"/>
    <property type="evidence" value="ECO:0007669"/>
    <property type="project" value="UniProtKB-EC"/>
</dbReference>
<name>C0PV64_DROME</name>
<dbReference type="PANTHER" id="PTHR10655">
    <property type="entry name" value="LYSOPHOSPHOLIPASE-RELATED"/>
    <property type="match status" value="1"/>
</dbReference>
<dbReference type="VEuPathDB" id="VectorBase:FBgn0042138"/>
<keyword evidence="5" id="KW-0378">Hydrolase</keyword>
<evidence type="ECO:0000256" key="9">
    <source>
        <dbReference type="ARBA" id="ARBA00047337"/>
    </source>
</evidence>
<comment type="subcellular location">
    <subcellularLocation>
        <location evidence="1">Cytoplasm</location>
    </subcellularLocation>
</comment>
<dbReference type="GO" id="GO:0006631">
    <property type="term" value="P:fatty acid metabolic process"/>
    <property type="evidence" value="ECO:0007669"/>
    <property type="project" value="UniProtKB-KW"/>
</dbReference>
<dbReference type="PANTHER" id="PTHR10655:SF68">
    <property type="entry name" value="PALMITOYL-PROTEIN HYDROLASE"/>
    <property type="match status" value="1"/>
</dbReference>
<comment type="similarity">
    <text evidence="2">Belongs to the AB hydrolase superfamily. AB hydrolase 2 family.</text>
</comment>
<dbReference type="EMBL" id="BT072920">
    <property type="protein sequence ID" value="ACN81341.1"/>
    <property type="molecule type" value="mRNA"/>
</dbReference>
<evidence type="ECO:0000256" key="1">
    <source>
        <dbReference type="ARBA" id="ARBA00004496"/>
    </source>
</evidence>
<accession>C0PV64</accession>
<dbReference type="Bgee" id="FBgn0042138">
    <property type="expression patterns" value="Expressed in adult oenocyte (Drosophila) in adult thorax and 248 other cell types or tissues"/>
</dbReference>
<evidence type="ECO:0000259" key="11">
    <source>
        <dbReference type="Pfam" id="PF02230"/>
    </source>
</evidence>
<dbReference type="AlphaFoldDB" id="C0PV64"/>
<evidence type="ECO:0000256" key="5">
    <source>
        <dbReference type="ARBA" id="ARBA00022801"/>
    </source>
</evidence>
<dbReference type="InterPro" id="IPR050565">
    <property type="entry name" value="LYPA1-2/EST-like"/>
</dbReference>
<protein>
    <recommendedName>
        <fullName evidence="3">palmitoyl-protein hydrolase</fullName>
        <ecNumber evidence="3">3.1.2.22</ecNumber>
    </recommendedName>
    <alternativeName>
        <fullName evidence="8">Palmitoyl-protein hydrolase</fullName>
    </alternativeName>
</protein>
<dbReference type="Gene3D" id="3.40.50.1820">
    <property type="entry name" value="alpha/beta hydrolase"/>
    <property type="match status" value="1"/>
</dbReference>
<evidence type="ECO:0000256" key="4">
    <source>
        <dbReference type="ARBA" id="ARBA00022490"/>
    </source>
</evidence>
<evidence type="ECO:0000256" key="7">
    <source>
        <dbReference type="ARBA" id="ARBA00023098"/>
    </source>
</evidence>
<feature type="domain" description="Phospholipase/carboxylesterase/thioesterase" evidence="11">
    <location>
        <begin position="3"/>
        <end position="214"/>
    </location>
</feature>
<proteinExistence type="evidence at transcript level"/>
<dbReference type="FunFam" id="3.40.50.1820:FF:000010">
    <property type="entry name" value="Acyl-protein thioesterase 2"/>
    <property type="match status" value="1"/>
</dbReference>
<evidence type="ECO:0000256" key="6">
    <source>
        <dbReference type="ARBA" id="ARBA00022832"/>
    </source>
</evidence>
<reference evidence="12" key="1">
    <citation type="submission" date="2009-03" db="EMBL/GenBank/DDBJ databases">
        <authorList>
            <person name="Carlson J."/>
            <person name="Booth B."/>
            <person name="Frise E."/>
            <person name="Sandler J."/>
            <person name="Wan K."/>
            <person name="Yu C."/>
            <person name="Celniker S."/>
        </authorList>
    </citation>
    <scope>NUCLEOTIDE SEQUENCE</scope>
</reference>
<dbReference type="ExpressionAtlas" id="C0PV64">
    <property type="expression patterns" value="baseline"/>
</dbReference>
<dbReference type="Pfam" id="PF02230">
    <property type="entry name" value="Abhydrolase_2"/>
    <property type="match status" value="1"/>
</dbReference>
<dbReference type="InterPro" id="IPR029058">
    <property type="entry name" value="AB_hydrolase_fold"/>
</dbReference>
<sequence length="279" mass="30170">MAAPVIVEATVKQTATLIFMHGLGDTGHGWSSALAAIRPPFMKVICPTAPTQPVSLNAGFRMPSWFDLKTLDIGGPEDEPGIQSARDSVHGMIQKEISAGIPANRIVLGGFSQGGALALYSALTYDQPLAGVVALSCWLPLHKQFPGAKVNSDDVPIFQAHGDYDPVVPYKFGQLSASLLKSFMKNVTFKTYSGLSHSSSDDEMDDVKDIISKWTQWDSQNMARKAMLPVIVVATSASCSEGSFLKSSKSKLLSLVRTSRAARELYFSNYFVHTHDEVG</sequence>